<evidence type="ECO:0000256" key="1">
    <source>
        <dbReference type="ARBA" id="ARBA00000847"/>
    </source>
</evidence>
<evidence type="ECO:0000256" key="5">
    <source>
        <dbReference type="ARBA" id="ARBA00022801"/>
    </source>
</evidence>
<dbReference type="Gene3D" id="3.90.79.10">
    <property type="entry name" value="Nucleoside Triphosphate Pyrophosphohydrolase"/>
    <property type="match status" value="1"/>
</dbReference>
<evidence type="ECO:0000256" key="6">
    <source>
        <dbReference type="ARBA" id="ARBA00032162"/>
    </source>
</evidence>
<dbReference type="PANTHER" id="PTHR11839">
    <property type="entry name" value="UDP/ADP-SUGAR PYROPHOSPHATASE"/>
    <property type="match status" value="1"/>
</dbReference>
<dbReference type="PROSITE" id="PS51462">
    <property type="entry name" value="NUDIX"/>
    <property type="match status" value="1"/>
</dbReference>
<accession>A0A0E3V686</accession>
<dbReference type="GO" id="GO:0080042">
    <property type="term" value="F:ADP-glucose pyrophosphohydrolase activity"/>
    <property type="evidence" value="ECO:0007669"/>
    <property type="project" value="TreeGrafter"/>
</dbReference>
<keyword evidence="5 9" id="KW-0378">Hydrolase</keyword>
<sequence>MESEQLDEAPKYKNWRDQLAQNQINVNQIHPLYVHQARKDGSVLYALLKVEADTPEGTTLNPICFLKGDAVSMLVVLIAEETNDKYVLLVKQRRICNGAFTYEHPAGMIDEDDPSPVEVAARELGEEANLTVDPAELTPLFNKPLYSATATSDEALHFFYLERRLPLAEIKAIDSKATGEEEENEHTQLQVATFPEAHRLVSNMHGILSHLLYLQKVGDFETLASLPRS</sequence>
<dbReference type="RefSeq" id="WP_046376413.1">
    <property type="nucleotide sequence ID" value="NZ_CP010429.1"/>
</dbReference>
<dbReference type="InterPro" id="IPR015797">
    <property type="entry name" value="NUDIX_hydrolase-like_dom_sf"/>
</dbReference>
<evidence type="ECO:0000313" key="9">
    <source>
        <dbReference type="EMBL" id="AKD54812.1"/>
    </source>
</evidence>
<dbReference type="OrthoDB" id="9788922at2"/>
<dbReference type="PANTHER" id="PTHR11839:SF18">
    <property type="entry name" value="NUDIX HYDROLASE DOMAIN-CONTAINING PROTEIN"/>
    <property type="match status" value="1"/>
</dbReference>
<dbReference type="Proteomes" id="UP000033054">
    <property type="component" value="Chromosome"/>
</dbReference>
<dbReference type="STRING" id="1379870.SD10_07725"/>
<proteinExistence type="inferred from homology"/>
<dbReference type="GO" id="GO:0006753">
    <property type="term" value="P:nucleoside phosphate metabolic process"/>
    <property type="evidence" value="ECO:0007669"/>
    <property type="project" value="TreeGrafter"/>
</dbReference>
<dbReference type="EMBL" id="CP010429">
    <property type="protein sequence ID" value="AKD54812.1"/>
    <property type="molecule type" value="Genomic_DNA"/>
</dbReference>
<dbReference type="SUPFAM" id="SSF55811">
    <property type="entry name" value="Nudix"/>
    <property type="match status" value="1"/>
</dbReference>
<dbReference type="KEGG" id="srd:SD10_07725"/>
<dbReference type="PATRIC" id="fig|1379870.5.peg.1677"/>
<protein>
    <recommendedName>
        <fullName evidence="4">GDP-mannose pyrophosphatase</fullName>
    </recommendedName>
    <alternativeName>
        <fullName evidence="6">GDP-mannose hydrolase</fullName>
    </alternativeName>
    <alternativeName>
        <fullName evidence="7">GDPMK</fullName>
    </alternativeName>
</protein>
<evidence type="ECO:0000313" key="10">
    <source>
        <dbReference type="Proteomes" id="UP000033054"/>
    </source>
</evidence>
<comment type="catalytic activity">
    <reaction evidence="1">
        <text>GDP-alpha-D-mannose + H2O = alpha-D-mannose 1-phosphate + GMP + 2 H(+)</text>
        <dbReference type="Rhea" id="RHEA:27978"/>
        <dbReference type="ChEBI" id="CHEBI:15377"/>
        <dbReference type="ChEBI" id="CHEBI:15378"/>
        <dbReference type="ChEBI" id="CHEBI:57527"/>
        <dbReference type="ChEBI" id="CHEBI:58115"/>
        <dbReference type="ChEBI" id="CHEBI:58409"/>
    </reaction>
</comment>
<gene>
    <name evidence="9" type="ORF">SD10_07725</name>
</gene>
<evidence type="ECO:0000256" key="7">
    <source>
        <dbReference type="ARBA" id="ARBA00032272"/>
    </source>
</evidence>
<dbReference type="HOGENOM" id="CLU_070130_1_2_10"/>
<dbReference type="GO" id="GO:0080041">
    <property type="term" value="F:ADP-ribose pyrophosphohydrolase activity"/>
    <property type="evidence" value="ECO:0007669"/>
    <property type="project" value="TreeGrafter"/>
</dbReference>
<dbReference type="GO" id="GO:0019693">
    <property type="term" value="P:ribose phosphate metabolic process"/>
    <property type="evidence" value="ECO:0007669"/>
    <property type="project" value="TreeGrafter"/>
</dbReference>
<evidence type="ECO:0000256" key="4">
    <source>
        <dbReference type="ARBA" id="ARBA00016377"/>
    </source>
</evidence>
<comment type="similarity">
    <text evidence="3">Belongs to the Nudix hydrolase family. NudK subfamily.</text>
</comment>
<comment type="cofactor">
    <cofactor evidence="2">
        <name>Mg(2+)</name>
        <dbReference type="ChEBI" id="CHEBI:18420"/>
    </cofactor>
</comment>
<organism evidence="9 10">
    <name type="scientific">Spirosoma radiotolerans</name>
    <dbReference type="NCBI Taxonomy" id="1379870"/>
    <lineage>
        <taxon>Bacteria</taxon>
        <taxon>Pseudomonadati</taxon>
        <taxon>Bacteroidota</taxon>
        <taxon>Cytophagia</taxon>
        <taxon>Cytophagales</taxon>
        <taxon>Cytophagaceae</taxon>
        <taxon>Spirosoma</taxon>
    </lineage>
</organism>
<feature type="domain" description="Nudix hydrolase" evidence="8">
    <location>
        <begin position="66"/>
        <end position="214"/>
    </location>
</feature>
<keyword evidence="10" id="KW-1185">Reference proteome</keyword>
<evidence type="ECO:0000259" key="8">
    <source>
        <dbReference type="PROSITE" id="PS51462"/>
    </source>
</evidence>
<dbReference type="Pfam" id="PF00293">
    <property type="entry name" value="NUDIX"/>
    <property type="match status" value="1"/>
</dbReference>
<evidence type="ECO:0000256" key="2">
    <source>
        <dbReference type="ARBA" id="ARBA00001946"/>
    </source>
</evidence>
<dbReference type="CDD" id="cd03424">
    <property type="entry name" value="NUDIX_ADPRase_Nudt5_UGPPase_Nudt14"/>
    <property type="match status" value="1"/>
</dbReference>
<evidence type="ECO:0000256" key="3">
    <source>
        <dbReference type="ARBA" id="ARBA00007275"/>
    </source>
</evidence>
<reference evidence="9 10" key="1">
    <citation type="journal article" date="2014" name="Curr. Microbiol.">
        <title>Spirosoma radiotolerans sp. nov., a gamma-radiation-resistant bacterium isolated from gamma ray-irradiated soil.</title>
        <authorList>
            <person name="Lee J.J."/>
            <person name="Srinivasan S."/>
            <person name="Lim S."/>
            <person name="Joe M."/>
            <person name="Im S."/>
            <person name="Bae S.I."/>
            <person name="Park K.R."/>
            <person name="Han J.H."/>
            <person name="Park S.H."/>
            <person name="Joo B.M."/>
            <person name="Park S.J."/>
            <person name="Kim M.K."/>
        </authorList>
    </citation>
    <scope>NUCLEOTIDE SEQUENCE [LARGE SCALE GENOMIC DNA]</scope>
    <source>
        <strain evidence="9 10">DG5A</strain>
    </source>
</reference>
<name>A0A0E3V686_9BACT</name>
<dbReference type="InterPro" id="IPR000086">
    <property type="entry name" value="NUDIX_hydrolase_dom"/>
</dbReference>
<dbReference type="AlphaFoldDB" id="A0A0E3V686"/>